<name>A0A518DCX7_9BACT</name>
<dbReference type="KEGG" id="pnd:Pla175_27240"/>
<feature type="transmembrane region" description="Helical" evidence="1">
    <location>
        <begin position="415"/>
        <end position="431"/>
    </location>
</feature>
<feature type="transmembrane region" description="Helical" evidence="1">
    <location>
        <begin position="105"/>
        <end position="126"/>
    </location>
</feature>
<dbReference type="EMBL" id="CP036291">
    <property type="protein sequence ID" value="QDU89335.1"/>
    <property type="molecule type" value="Genomic_DNA"/>
</dbReference>
<accession>A0A518DCX7</accession>
<dbReference type="OrthoDB" id="9766798at2"/>
<reference evidence="2 3" key="1">
    <citation type="submission" date="2019-02" db="EMBL/GenBank/DDBJ databases">
        <title>Deep-cultivation of Planctomycetes and their phenomic and genomic characterization uncovers novel biology.</title>
        <authorList>
            <person name="Wiegand S."/>
            <person name="Jogler M."/>
            <person name="Boedeker C."/>
            <person name="Pinto D."/>
            <person name="Vollmers J."/>
            <person name="Rivas-Marin E."/>
            <person name="Kohn T."/>
            <person name="Peeters S.H."/>
            <person name="Heuer A."/>
            <person name="Rast P."/>
            <person name="Oberbeckmann S."/>
            <person name="Bunk B."/>
            <person name="Jeske O."/>
            <person name="Meyerdierks A."/>
            <person name="Storesund J.E."/>
            <person name="Kallscheuer N."/>
            <person name="Luecker S."/>
            <person name="Lage O.M."/>
            <person name="Pohl T."/>
            <person name="Merkel B.J."/>
            <person name="Hornburger P."/>
            <person name="Mueller R.-W."/>
            <person name="Bruemmer F."/>
            <person name="Labrenz M."/>
            <person name="Spormann A.M."/>
            <person name="Op den Camp H."/>
            <person name="Overmann J."/>
            <person name="Amann R."/>
            <person name="Jetten M.S.M."/>
            <person name="Mascher T."/>
            <person name="Medema M.H."/>
            <person name="Devos D.P."/>
            <person name="Kaster A.-K."/>
            <person name="Ovreas L."/>
            <person name="Rohde M."/>
            <person name="Galperin M.Y."/>
            <person name="Jogler C."/>
        </authorList>
    </citation>
    <scope>NUCLEOTIDE SEQUENCE [LARGE SCALE GENOMIC DNA]</scope>
    <source>
        <strain evidence="2 3">Pla175</strain>
    </source>
</reference>
<feature type="transmembrane region" description="Helical" evidence="1">
    <location>
        <begin position="390"/>
        <end position="409"/>
    </location>
</feature>
<dbReference type="Proteomes" id="UP000317429">
    <property type="component" value="Chromosome"/>
</dbReference>
<keyword evidence="1" id="KW-0472">Membrane</keyword>
<keyword evidence="1" id="KW-1133">Transmembrane helix</keyword>
<evidence type="ECO:0000313" key="3">
    <source>
        <dbReference type="Proteomes" id="UP000317429"/>
    </source>
</evidence>
<feature type="transmembrane region" description="Helical" evidence="1">
    <location>
        <begin position="359"/>
        <end position="378"/>
    </location>
</feature>
<dbReference type="RefSeq" id="WP_145285656.1">
    <property type="nucleotide sequence ID" value="NZ_CP036291.1"/>
</dbReference>
<feature type="transmembrane region" description="Helical" evidence="1">
    <location>
        <begin position="194"/>
        <end position="212"/>
    </location>
</feature>
<feature type="transmembrane region" description="Helical" evidence="1">
    <location>
        <begin position="232"/>
        <end position="257"/>
    </location>
</feature>
<feature type="transmembrane region" description="Helical" evidence="1">
    <location>
        <begin position="138"/>
        <end position="158"/>
    </location>
</feature>
<protein>
    <recommendedName>
        <fullName evidence="4">O-Antigen ligase</fullName>
    </recommendedName>
</protein>
<organism evidence="2 3">
    <name type="scientific">Pirellulimonas nuda</name>
    <dbReference type="NCBI Taxonomy" id="2528009"/>
    <lineage>
        <taxon>Bacteria</taxon>
        <taxon>Pseudomonadati</taxon>
        <taxon>Planctomycetota</taxon>
        <taxon>Planctomycetia</taxon>
        <taxon>Pirellulales</taxon>
        <taxon>Lacipirellulaceae</taxon>
        <taxon>Pirellulimonas</taxon>
    </lineage>
</organism>
<keyword evidence="1" id="KW-0812">Transmembrane</keyword>
<proteinExistence type="predicted"/>
<gene>
    <name evidence="2" type="ORF">Pla175_27240</name>
</gene>
<sequence length="461" mass="50334">MSPFAHIMLLCWLPAILLASGYVNGQKLVVFAVVFGWLALPNGGYDLAGLPDYTKTSATTLALVLVAFLLGNQQVSAPRFQWFDLLPIAICVAPLFSSISNGLGLYDGVSAILLTSFTYGFPYAIGRTQLCNQNGLRMLCIGILAGSLIYVPLCLLEMRLSPQLHNWIYGYSHRWNAGGHRLGGWRPIVFLDGGLQLAMWMSTATLIGGWLWRKGVWRSSFGIGAGKLTLTLLATALLCRSAGALVLLCGGALVLWVTDLSRSKTALAALLLMPPTYMTVRTIGEWSWQPAVEVARALGEDRANSLRVRFENEDLLLQKAIEKPLFGWGGWGRSRAVDADGKDCITDGMWIIQLGEHGFFGLISTFALFILPLAMMLWNYPSKRLCDPELAAPLVLSVSMILISIDNLMNDMPNPVYIVGIGAVVGFAAGGRRQSHVTVDETQRRLDHGAILPRSLSYSTK</sequence>
<evidence type="ECO:0000313" key="2">
    <source>
        <dbReference type="EMBL" id="QDU89335.1"/>
    </source>
</evidence>
<evidence type="ECO:0000256" key="1">
    <source>
        <dbReference type="SAM" id="Phobius"/>
    </source>
</evidence>
<evidence type="ECO:0008006" key="4">
    <source>
        <dbReference type="Google" id="ProtNLM"/>
    </source>
</evidence>
<dbReference type="AlphaFoldDB" id="A0A518DCX7"/>
<keyword evidence="3" id="KW-1185">Reference proteome</keyword>